<feature type="domain" description="FAD-binding" evidence="4">
    <location>
        <begin position="4"/>
        <end position="346"/>
    </location>
</feature>
<sequence length="486" mass="53784">MNHTTVLIIGAGPVGLTLACELARRRIPFRIVERLAEPSRGSRAKALQPRSLEILNDLGIAEALMPLGYTDLPYRKFNGNELIGETPRRSFPRPDTRYPNLLLLPQYQVEQALRAKLGELGGQLEWATELVDLTQTEQGISCRLDHPNWTEALTCTYLVACDGGKSPTRKKLGIHFVGETHQTEQLWVGDVEVEGLKPDAWYNWLSPQLGLAFALFPFKESRNWQLQAVMLPDAEGNIPVPTLEGFNQLFVERTHMPGVTFTSSSWQSIYRVNIRRAERYRVGNAFLAGDACHVHAIAGGLGMNTGIQDAYNLGWKLAAVINGQASDTLLDTYGEERIPIADELLKTTAERQRGMMKAATAGKGAFDTLAAQDGTQLDLNYRNSSLTRQGETISRTVQPGDRSPDVQLADGSWLSQQLSGTRWKVVQLGQAQPEVPAQLTVINTTDQALLRAYGLTEGLVLIRPDGYIALITADVRAVKQYFDRFG</sequence>
<dbReference type="InterPro" id="IPR002938">
    <property type="entry name" value="FAD-bd"/>
</dbReference>
<evidence type="ECO:0000259" key="4">
    <source>
        <dbReference type="Pfam" id="PF01494"/>
    </source>
</evidence>
<dbReference type="OrthoDB" id="9766816at2"/>
<dbReference type="PANTHER" id="PTHR43004:SF19">
    <property type="entry name" value="BINDING MONOOXYGENASE, PUTATIVE (JCVI)-RELATED"/>
    <property type="match status" value="1"/>
</dbReference>
<keyword evidence="6" id="KW-1185">Reference proteome</keyword>
<dbReference type="InterPro" id="IPR036188">
    <property type="entry name" value="FAD/NAD-bd_sf"/>
</dbReference>
<keyword evidence="3" id="KW-0274">FAD</keyword>
<evidence type="ECO:0000313" key="5">
    <source>
        <dbReference type="EMBL" id="AUD01438.1"/>
    </source>
</evidence>
<evidence type="ECO:0000313" key="6">
    <source>
        <dbReference type="Proteomes" id="UP000232883"/>
    </source>
</evidence>
<dbReference type="PANTHER" id="PTHR43004">
    <property type="entry name" value="TRK SYSTEM POTASSIUM UPTAKE PROTEIN"/>
    <property type="match status" value="1"/>
</dbReference>
<dbReference type="SUPFAM" id="SSF51905">
    <property type="entry name" value="FAD/NAD(P)-binding domain"/>
    <property type="match status" value="1"/>
</dbReference>
<dbReference type="Pfam" id="PF01494">
    <property type="entry name" value="FAD_binding_3"/>
    <property type="match status" value="1"/>
</dbReference>
<dbReference type="GO" id="GO:0016709">
    <property type="term" value="F:oxidoreductase activity, acting on paired donors, with incorporation or reduction of molecular oxygen, NAD(P)H as one donor, and incorporation of one atom of oxygen"/>
    <property type="evidence" value="ECO:0007669"/>
    <property type="project" value="UniProtKB-ARBA"/>
</dbReference>
<dbReference type="Gene3D" id="3.30.70.2450">
    <property type="match status" value="1"/>
</dbReference>
<dbReference type="Gene3D" id="3.40.30.120">
    <property type="match status" value="1"/>
</dbReference>
<dbReference type="InterPro" id="IPR050641">
    <property type="entry name" value="RIFMO-like"/>
</dbReference>
<dbReference type="AlphaFoldDB" id="A0A2K8YV50"/>
<dbReference type="Gene3D" id="3.50.50.60">
    <property type="entry name" value="FAD/NAD(P)-binding domain"/>
    <property type="match status" value="1"/>
</dbReference>
<reference evidence="5 6" key="1">
    <citation type="submission" date="2017-11" db="EMBL/GenBank/DDBJ databases">
        <title>Taxonomic description and genome sequences of Spirosoma HA7 sp. nov., isolated from pollen microhabitat of Corylus avellana.</title>
        <authorList>
            <person name="Ambika Manirajan B."/>
            <person name="Suarez C."/>
            <person name="Ratering S."/>
            <person name="Geissler-Plaum R."/>
            <person name="Cardinale M."/>
            <person name="Sylvia S."/>
        </authorList>
    </citation>
    <scope>NUCLEOTIDE SEQUENCE [LARGE SCALE GENOMIC DNA]</scope>
    <source>
        <strain evidence="5 6">HA7</strain>
    </source>
</reference>
<evidence type="ECO:0000256" key="3">
    <source>
        <dbReference type="ARBA" id="ARBA00022827"/>
    </source>
</evidence>
<proteinExistence type="predicted"/>
<organism evidence="5 6">
    <name type="scientific">Spirosoma pollinicola</name>
    <dbReference type="NCBI Taxonomy" id="2057025"/>
    <lineage>
        <taxon>Bacteria</taxon>
        <taxon>Pseudomonadati</taxon>
        <taxon>Bacteroidota</taxon>
        <taxon>Cytophagia</taxon>
        <taxon>Cytophagales</taxon>
        <taxon>Cytophagaceae</taxon>
        <taxon>Spirosoma</taxon>
    </lineage>
</organism>
<accession>A0A2K8YV50</accession>
<name>A0A2K8YV50_9BACT</name>
<dbReference type="Proteomes" id="UP000232883">
    <property type="component" value="Chromosome"/>
</dbReference>
<keyword evidence="2" id="KW-0285">Flavoprotein</keyword>
<dbReference type="PRINTS" id="PR00420">
    <property type="entry name" value="RNGMNOXGNASE"/>
</dbReference>
<dbReference type="GO" id="GO:0071949">
    <property type="term" value="F:FAD binding"/>
    <property type="evidence" value="ECO:0007669"/>
    <property type="project" value="InterPro"/>
</dbReference>
<comment type="cofactor">
    <cofactor evidence="1">
        <name>FAD</name>
        <dbReference type="ChEBI" id="CHEBI:57692"/>
    </cofactor>
</comment>
<dbReference type="RefSeq" id="WP_100987159.1">
    <property type="nucleotide sequence ID" value="NZ_CP025096.1"/>
</dbReference>
<protein>
    <submittedName>
        <fullName evidence="5">3-(3-hydroxyphenyl)propionate hydroxylase</fullName>
    </submittedName>
</protein>
<dbReference type="NCBIfam" id="NF004832">
    <property type="entry name" value="PRK06184.1"/>
    <property type="match status" value="1"/>
</dbReference>
<dbReference type="EMBL" id="CP025096">
    <property type="protein sequence ID" value="AUD01438.1"/>
    <property type="molecule type" value="Genomic_DNA"/>
</dbReference>
<dbReference type="KEGG" id="spir:CWM47_06205"/>
<evidence type="ECO:0000256" key="1">
    <source>
        <dbReference type="ARBA" id="ARBA00001974"/>
    </source>
</evidence>
<gene>
    <name evidence="5" type="ORF">CWM47_06205</name>
</gene>
<evidence type="ECO:0000256" key="2">
    <source>
        <dbReference type="ARBA" id="ARBA00022630"/>
    </source>
</evidence>